<dbReference type="InterPro" id="IPR055259">
    <property type="entry name" value="YkvP/CgeB_Glyco_trans-like"/>
</dbReference>
<name>A0ABY3C8N4_9GAMM</name>
<gene>
    <name evidence="2" type="ORF">EKO24_013735</name>
</gene>
<organism evidence="2 3">
    <name type="scientific">Candidatus Methylobacter oryzae</name>
    <dbReference type="NCBI Taxonomy" id="2497749"/>
    <lineage>
        <taxon>Bacteria</taxon>
        <taxon>Pseudomonadati</taxon>
        <taxon>Pseudomonadota</taxon>
        <taxon>Gammaproteobacteria</taxon>
        <taxon>Methylococcales</taxon>
        <taxon>Methylococcaceae</taxon>
        <taxon>Methylobacter</taxon>
    </lineage>
</organism>
<accession>A0ABY3C8N4</accession>
<evidence type="ECO:0000313" key="3">
    <source>
        <dbReference type="Proteomes" id="UP000733744"/>
    </source>
</evidence>
<feature type="domain" description="Spore protein YkvP/CgeB glycosyl transferase-like" evidence="1">
    <location>
        <begin position="458"/>
        <end position="557"/>
    </location>
</feature>
<evidence type="ECO:0000259" key="1">
    <source>
        <dbReference type="Pfam" id="PF13524"/>
    </source>
</evidence>
<dbReference type="EMBL" id="RYFG02000104">
    <property type="protein sequence ID" value="TRW92993.1"/>
    <property type="molecule type" value="Genomic_DNA"/>
</dbReference>
<proteinExistence type="predicted"/>
<keyword evidence="3" id="KW-1185">Reference proteome</keyword>
<dbReference type="Proteomes" id="UP000733744">
    <property type="component" value="Unassembled WGS sequence"/>
</dbReference>
<reference evidence="2 3" key="1">
    <citation type="journal article" date="2019" name="Antonie Van Leeuwenhoek">
        <title>Description of 'Ca. Methylobacter oryzae' KRF1, a novel species from the environmentally important Methylobacter clade 2.</title>
        <authorList>
            <person name="Khatri K."/>
            <person name="Mohite J.A."/>
            <person name="Pandit P.S."/>
            <person name="Bahulikar R."/>
            <person name="Rahalkar M.C."/>
        </authorList>
    </citation>
    <scope>NUCLEOTIDE SEQUENCE [LARGE SCALE GENOMIC DNA]</scope>
    <source>
        <strain evidence="2 3">KRF1</strain>
    </source>
</reference>
<sequence length="605" mass="69883">MAMTGQERLDQQDSKDIFFLNIEDAYSEAVKQNKIVDEKGYQRLQYCYYDGPLTDIVLNNFIQVSADNFVDFFAHNHLPIPQIIAISQDGVVHFNEMPADVIEEIQQYRNQYSVPGYIHADTYFVDPLLALNIAKQLNRVNCGHPTIDGLQVCYYRGELPTHDIGNLIHIEFSDIIDFFVMSRLRVPEKIEMPCELEEELKAAVKEDFVSALEAIKDKRLVFVQQLTRVSKALEPAVVEGEPIRVFIPSSRLTTVMQYSSQGVAKAFEKQGYQVLFYIESNDMEGSNAVDFFNTYINFNPHVTFNVNNVNNGFLHDDVINIMWWQDLMPAIRNHQLLNWRKNDFNFSISPIFDQHLKQCGAEKVQRQHFVFDEAIFYSDNKQLQQKIVFVGSSYLPAINFADNQQMQAITELVEILNQGRSFDKQAITTIAERTHLNYEFVFWKLLHYVVRDYSVKWLCRNSNLPVEIYGRYWEQDSLVAPFYQGELQHGVQVADVYRSATYAIVSHPFEINSQRLVEVAACGCIPVVYDCRDIAETPHWDEFCLFFKTEQDLTDIFENRAVPAKSPLLLAQKFTYDTAVYHFIEQSAIQSLSNVPASDAVENHS</sequence>
<protein>
    <recommendedName>
        <fullName evidence="1">Spore protein YkvP/CgeB glycosyl transferase-like domain-containing protein</fullName>
    </recommendedName>
</protein>
<evidence type="ECO:0000313" key="2">
    <source>
        <dbReference type="EMBL" id="TRW92993.1"/>
    </source>
</evidence>
<dbReference type="Pfam" id="PF13524">
    <property type="entry name" value="Glyco_trans_1_2"/>
    <property type="match status" value="1"/>
</dbReference>
<comment type="caution">
    <text evidence="2">The sequence shown here is derived from an EMBL/GenBank/DDBJ whole genome shotgun (WGS) entry which is preliminary data.</text>
</comment>